<evidence type="ECO:0000313" key="2">
    <source>
        <dbReference type="Proteomes" id="UP000276776"/>
    </source>
</evidence>
<proteinExistence type="predicted"/>
<keyword evidence="2" id="KW-1185">Reference proteome</keyword>
<reference evidence="3" key="1">
    <citation type="submission" date="2017-02" db="UniProtKB">
        <authorList>
            <consortium name="WormBaseParasite"/>
        </authorList>
    </citation>
    <scope>IDENTIFICATION</scope>
</reference>
<dbReference type="WBParaSite" id="TCLT_0000967401-mRNA-1">
    <property type="protein sequence ID" value="TCLT_0000967401-mRNA-1"/>
    <property type="gene ID" value="TCLT_0000967401"/>
</dbReference>
<accession>A0A0N5D968</accession>
<name>A0A0N5D968_THECL</name>
<dbReference type="AlphaFoldDB" id="A0A0N5D968"/>
<evidence type="ECO:0000313" key="1">
    <source>
        <dbReference type="EMBL" id="VDN07314.1"/>
    </source>
</evidence>
<dbReference type="EMBL" id="UYYF01004850">
    <property type="protein sequence ID" value="VDN07314.1"/>
    <property type="molecule type" value="Genomic_DNA"/>
</dbReference>
<organism evidence="3">
    <name type="scientific">Thelazia callipaeda</name>
    <name type="common">Oriental eyeworm</name>
    <name type="synonym">Parasitic nematode</name>
    <dbReference type="NCBI Taxonomy" id="103827"/>
    <lineage>
        <taxon>Eukaryota</taxon>
        <taxon>Metazoa</taxon>
        <taxon>Ecdysozoa</taxon>
        <taxon>Nematoda</taxon>
        <taxon>Chromadorea</taxon>
        <taxon>Rhabditida</taxon>
        <taxon>Spirurina</taxon>
        <taxon>Spiruromorpha</taxon>
        <taxon>Thelazioidea</taxon>
        <taxon>Thelaziidae</taxon>
        <taxon>Thelazia</taxon>
    </lineage>
</organism>
<gene>
    <name evidence="1" type="ORF">TCLT_LOCUS9663</name>
</gene>
<reference evidence="1 2" key="2">
    <citation type="submission" date="2018-11" db="EMBL/GenBank/DDBJ databases">
        <authorList>
            <consortium name="Pathogen Informatics"/>
        </authorList>
    </citation>
    <scope>NUCLEOTIDE SEQUENCE [LARGE SCALE GENOMIC DNA]</scope>
</reference>
<sequence length="70" mass="7827">METNKEMSEEFIKVVNFNGVIYHVINSGENSDLIIYVSNVTSDDSVVSRESEKGASPNSVDFEKFAIDSY</sequence>
<dbReference type="Proteomes" id="UP000276776">
    <property type="component" value="Unassembled WGS sequence"/>
</dbReference>
<evidence type="ECO:0000313" key="3">
    <source>
        <dbReference type="WBParaSite" id="TCLT_0000967401-mRNA-1"/>
    </source>
</evidence>
<protein>
    <submittedName>
        <fullName evidence="3">Conserved domain protein</fullName>
    </submittedName>
</protein>